<proteinExistence type="predicted"/>
<evidence type="ECO:0000313" key="2">
    <source>
        <dbReference type="Proteomes" id="UP001281147"/>
    </source>
</evidence>
<dbReference type="Proteomes" id="UP001281147">
    <property type="component" value="Unassembled WGS sequence"/>
</dbReference>
<reference evidence="1" key="1">
    <citation type="submission" date="2023-07" db="EMBL/GenBank/DDBJ databases">
        <title>Black Yeasts Isolated from many extreme environments.</title>
        <authorList>
            <person name="Coleine C."/>
            <person name="Stajich J.E."/>
            <person name="Selbmann L."/>
        </authorList>
    </citation>
    <scope>NUCLEOTIDE SEQUENCE</scope>
    <source>
        <strain evidence="1">CCFEE 5714</strain>
    </source>
</reference>
<keyword evidence="2" id="KW-1185">Reference proteome</keyword>
<sequence length="258" mass="29157">MATPRLEDDFFRQVEMIDSQAVKVRWYYCVIVNLGALNYSDVIPQVWEHCWMHVCEPLGHEERFRVAQKLREALIKACGIMGPAKTGTAIRTLGKCIPSDLNDPEVRRQALCSLQVGLGADWNRAKEDQATASKRGYALHNKIYGRNPDFDTNATPAASPDYAFVVRDLLYGRVFSFDEILDDLETGYVIVATLIGIDCQYQLRNHMKGMLYNGAVREELQELRDLCLDLAKRLGVVFRSEPAPIPSIEDNISTTATR</sequence>
<evidence type="ECO:0000313" key="1">
    <source>
        <dbReference type="EMBL" id="KAK3680468.1"/>
    </source>
</evidence>
<gene>
    <name evidence="1" type="ORF">LTR37_021223</name>
</gene>
<accession>A0ACC3M9F6</accession>
<protein>
    <submittedName>
        <fullName evidence="1">Uncharacterized protein</fullName>
    </submittedName>
</protein>
<name>A0ACC3M9F6_9PEZI</name>
<dbReference type="EMBL" id="JAUTXU010000450">
    <property type="protein sequence ID" value="KAK3680468.1"/>
    <property type="molecule type" value="Genomic_DNA"/>
</dbReference>
<organism evidence="1 2">
    <name type="scientific">Vermiconidia calcicola</name>
    <dbReference type="NCBI Taxonomy" id="1690605"/>
    <lineage>
        <taxon>Eukaryota</taxon>
        <taxon>Fungi</taxon>
        <taxon>Dikarya</taxon>
        <taxon>Ascomycota</taxon>
        <taxon>Pezizomycotina</taxon>
        <taxon>Dothideomycetes</taxon>
        <taxon>Dothideomycetidae</taxon>
        <taxon>Mycosphaerellales</taxon>
        <taxon>Extremaceae</taxon>
        <taxon>Vermiconidia</taxon>
    </lineage>
</organism>
<comment type="caution">
    <text evidence="1">The sequence shown here is derived from an EMBL/GenBank/DDBJ whole genome shotgun (WGS) entry which is preliminary data.</text>
</comment>